<dbReference type="EMBL" id="CYKH01000130">
    <property type="protein sequence ID" value="CUE72561.1"/>
    <property type="molecule type" value="Genomic_DNA"/>
</dbReference>
<dbReference type="InterPro" id="IPR001251">
    <property type="entry name" value="CRAL-TRIO_dom"/>
</dbReference>
<dbReference type="InterPro" id="IPR052578">
    <property type="entry name" value="PI_Transfer_CRAL-TRIO"/>
</dbReference>
<dbReference type="Proteomes" id="UP000051952">
    <property type="component" value="Unassembled WGS sequence"/>
</dbReference>
<evidence type="ECO:0000313" key="4">
    <source>
        <dbReference type="Proteomes" id="UP000051952"/>
    </source>
</evidence>
<proteinExistence type="predicted"/>
<accession>A0A0S4IM09</accession>
<dbReference type="CDD" id="cd00170">
    <property type="entry name" value="SEC14"/>
    <property type="match status" value="1"/>
</dbReference>
<dbReference type="PANTHER" id="PTHR45824:SF29">
    <property type="entry name" value="GH16843P"/>
    <property type="match status" value="1"/>
</dbReference>
<evidence type="ECO:0000259" key="2">
    <source>
        <dbReference type="PROSITE" id="PS50191"/>
    </source>
</evidence>
<evidence type="ECO:0000256" key="1">
    <source>
        <dbReference type="SAM" id="Phobius"/>
    </source>
</evidence>
<keyword evidence="1 3" id="KW-0812">Transmembrane</keyword>
<evidence type="ECO:0000313" key="3">
    <source>
        <dbReference type="EMBL" id="CUE72561.1"/>
    </source>
</evidence>
<dbReference type="Gene3D" id="3.40.525.10">
    <property type="entry name" value="CRAL-TRIO lipid binding domain"/>
    <property type="match status" value="1"/>
</dbReference>
<dbReference type="InterPro" id="IPR036273">
    <property type="entry name" value="CRAL/TRIO_N_dom_sf"/>
</dbReference>
<feature type="transmembrane region" description="Helical" evidence="1">
    <location>
        <begin position="176"/>
        <end position="196"/>
    </location>
</feature>
<feature type="domain" description="CRAL-TRIO" evidence="2">
    <location>
        <begin position="127"/>
        <end position="234"/>
    </location>
</feature>
<reference evidence="4" key="1">
    <citation type="submission" date="2015-09" db="EMBL/GenBank/DDBJ databases">
        <authorList>
            <consortium name="Pathogen Informatics"/>
        </authorList>
    </citation>
    <scope>NUCLEOTIDE SEQUENCE [LARGE SCALE GENOMIC DNA]</scope>
    <source>
        <strain evidence="4">Lake Konstanz</strain>
    </source>
</reference>
<dbReference type="InterPro" id="IPR036865">
    <property type="entry name" value="CRAL-TRIO_dom_sf"/>
</dbReference>
<sequence>MSSYLRPPSDEELVVIDSILKKVLDGATLADDDTAFKIDSALVLRFLRQNDGKEEKTLKAILECIEWRKTTKPYLITFDSVKEWAQEGVSRCAGFTKIGVPICQVRPVSGLKVDIEMRVNYVRWMYEELMRRGYYEIVFIGDFSQVSSAPTSDEKRCRDQIDEMRAKYYPLFETQLYFVAMPWILRAVFAVIVAFMSGAQKEAMHTGLKPKHLLEWIDASQLHENLEGTLPVLKTKNDSGVEVPDVLAMFPQPRTQQQ</sequence>
<dbReference type="SUPFAM" id="SSF52087">
    <property type="entry name" value="CRAL/TRIO domain"/>
    <property type="match status" value="1"/>
</dbReference>
<dbReference type="GO" id="GO:0008526">
    <property type="term" value="F:phosphatidylinositol transfer activity"/>
    <property type="evidence" value="ECO:0007669"/>
    <property type="project" value="TreeGrafter"/>
</dbReference>
<dbReference type="AlphaFoldDB" id="A0A0S4IM09"/>
<name>A0A0S4IM09_BODSA</name>
<dbReference type="PROSITE" id="PS50191">
    <property type="entry name" value="CRAL_TRIO"/>
    <property type="match status" value="1"/>
</dbReference>
<dbReference type="Pfam" id="PF00650">
    <property type="entry name" value="CRAL_TRIO"/>
    <property type="match status" value="1"/>
</dbReference>
<dbReference type="PANTHER" id="PTHR45824">
    <property type="entry name" value="GH16843P"/>
    <property type="match status" value="1"/>
</dbReference>
<keyword evidence="1" id="KW-1133">Transmembrane helix</keyword>
<gene>
    <name evidence="3" type="ORF">BSAL_54275</name>
</gene>
<keyword evidence="1" id="KW-0472">Membrane</keyword>
<keyword evidence="4" id="KW-1185">Reference proteome</keyword>
<protein>
    <submittedName>
        <fullName evidence="3">Transmembrane protein, putative</fullName>
    </submittedName>
</protein>
<organism evidence="3 4">
    <name type="scientific">Bodo saltans</name>
    <name type="common">Flagellated protozoan</name>
    <dbReference type="NCBI Taxonomy" id="75058"/>
    <lineage>
        <taxon>Eukaryota</taxon>
        <taxon>Discoba</taxon>
        <taxon>Euglenozoa</taxon>
        <taxon>Kinetoplastea</taxon>
        <taxon>Metakinetoplastina</taxon>
        <taxon>Eubodonida</taxon>
        <taxon>Bodonidae</taxon>
        <taxon>Bodo</taxon>
    </lineage>
</organism>
<dbReference type="SUPFAM" id="SSF46938">
    <property type="entry name" value="CRAL/TRIO N-terminal domain"/>
    <property type="match status" value="1"/>
</dbReference>
<dbReference type="VEuPathDB" id="TriTrypDB:BSAL_54275"/>